<name>D2NTK5_ROTMD</name>
<reference evidence="2 3" key="2">
    <citation type="journal article" date="2010" name="J Osaka Dent Univ">
        <title>Isolation and identification of Rothia mucilaginosa from persistent apical periodontitis lesions.</title>
        <authorList>
            <person name="Yamane K."/>
            <person name="Yoshida M."/>
            <person name="Fujihira T."/>
            <person name="Baba T."/>
            <person name="Tsuji N."/>
            <person name="Hayashi H."/>
            <person name="Sugimori C."/>
            <person name="Yamanaka T."/>
            <person name="Mashimo C."/>
            <person name="Nambu T."/>
            <person name="Kawai H."/>
            <person name="Fukushima H."/>
        </authorList>
    </citation>
    <scope>NUCLEOTIDE SEQUENCE [LARGE SCALE GENOMIC DNA]</scope>
    <source>
        <strain evidence="2 3">DY-18</strain>
    </source>
</reference>
<dbReference type="Proteomes" id="UP000001883">
    <property type="component" value="Chromosome"/>
</dbReference>
<feature type="compositionally biased region" description="Basic residues" evidence="1">
    <location>
        <begin position="221"/>
        <end position="232"/>
    </location>
</feature>
<reference evidence="3" key="1">
    <citation type="submission" date="2009-07" db="EMBL/GenBank/DDBJ databases">
        <title>Complete genome sequence of Rothia mucilaginosa DJ.</title>
        <authorList>
            <person name="Yamane K."/>
            <person name="Nambu T."/>
            <person name="Mashimo C."/>
            <person name="Sugimori C."/>
            <person name="Yamanaka T."/>
            <person name="Leung K."/>
            <person name="Fukushima H."/>
        </authorList>
    </citation>
    <scope>NUCLEOTIDE SEQUENCE [LARGE SCALE GENOMIC DNA]</scope>
    <source>
        <strain evidence="3">DY-18</strain>
    </source>
</reference>
<feature type="compositionally biased region" description="Low complexity" evidence="1">
    <location>
        <begin position="203"/>
        <end position="213"/>
    </location>
</feature>
<reference evidence="2 3" key="3">
    <citation type="journal article" date="2010" name="Sequencing">
        <title>Complete Genome Sequence of Rothia mucilaginosa DY-18: A Clinical Isolate with Dense Meshwork-Like Structures from a Persistent Apical Periodontitis Lesion.</title>
        <authorList>
            <person name="Yamane K."/>
            <person name="Nambu T."/>
            <person name="Yamanaka T."/>
            <person name="Mashimo C."/>
            <person name="Sugimori C."/>
            <person name="Leung K.-P."/>
            <person name="Fukushima H."/>
        </authorList>
    </citation>
    <scope>NUCLEOTIDE SEQUENCE [LARGE SCALE GENOMIC DNA]</scope>
    <source>
        <strain evidence="2 3">DY-18</strain>
    </source>
</reference>
<evidence type="ECO:0000313" key="3">
    <source>
        <dbReference type="Proteomes" id="UP000001883"/>
    </source>
</evidence>
<protein>
    <submittedName>
        <fullName evidence="2">4-diphosphocytidyl-2-methyl-D-erithritol synthase</fullName>
    </submittedName>
</protein>
<accession>D2NTK5</accession>
<evidence type="ECO:0000256" key="1">
    <source>
        <dbReference type="SAM" id="MobiDB-lite"/>
    </source>
</evidence>
<dbReference type="EMBL" id="AP011540">
    <property type="protein sequence ID" value="BAI64981.1"/>
    <property type="molecule type" value="Genomic_DNA"/>
</dbReference>
<dbReference type="AlphaFoldDB" id="D2NTK5"/>
<keyword evidence="3" id="KW-1185">Reference proteome</keyword>
<sequence>MLLCPLLLCPVLLGRILGGGHLLPDGAHLLGGFLQRAAVIDNPGCDRLTLLVGCLRGDAGARILLTHAARRYEALQASCQGSAHHDHALKSGRVAGLHEQGNILQHHAAEPGFGLRLLHQLRGTLTNSGMHNRVQTQARLLIIEHDTRQGGAVEAAVLIEQMLAELRDRAGEHRLAGLHEGSGDGVRIHQECALLHEEGGDGALATADTAGEGVTAQRGRSGGRRLGHGRCS</sequence>
<feature type="region of interest" description="Disordered" evidence="1">
    <location>
        <begin position="203"/>
        <end position="232"/>
    </location>
</feature>
<proteinExistence type="predicted"/>
<evidence type="ECO:0000313" key="2">
    <source>
        <dbReference type="EMBL" id="BAI64981.1"/>
    </source>
</evidence>
<dbReference type="KEGG" id="rmu:RMDY18_11490"/>
<organism evidence="2 3">
    <name type="scientific">Rothia mucilaginosa (strain DY-18)</name>
    <name type="common">Stomatococcus mucilaginosus</name>
    <dbReference type="NCBI Taxonomy" id="680646"/>
    <lineage>
        <taxon>Bacteria</taxon>
        <taxon>Bacillati</taxon>
        <taxon>Actinomycetota</taxon>
        <taxon>Actinomycetes</taxon>
        <taxon>Micrococcales</taxon>
        <taxon>Micrococcaceae</taxon>
        <taxon>Rothia</taxon>
    </lineage>
</organism>
<gene>
    <name evidence="2" type="ordered locus">RMDY18_11490</name>
</gene>
<dbReference type="HOGENOM" id="CLU_1194170_0_0_11"/>